<organism evidence="3 4">
    <name type="scientific">Triparma laevis f. inornata</name>
    <dbReference type="NCBI Taxonomy" id="1714386"/>
    <lineage>
        <taxon>Eukaryota</taxon>
        <taxon>Sar</taxon>
        <taxon>Stramenopiles</taxon>
        <taxon>Ochrophyta</taxon>
        <taxon>Bolidophyceae</taxon>
        <taxon>Parmales</taxon>
        <taxon>Triparmaceae</taxon>
        <taxon>Triparma</taxon>
    </lineage>
</organism>
<dbReference type="Proteomes" id="UP001162640">
    <property type="component" value="Unassembled WGS sequence"/>
</dbReference>
<name>A0A9W7A6H0_9STRA</name>
<feature type="compositionally biased region" description="Low complexity" evidence="2">
    <location>
        <begin position="467"/>
        <end position="477"/>
    </location>
</feature>
<evidence type="ECO:0000256" key="2">
    <source>
        <dbReference type="SAM" id="MobiDB-lite"/>
    </source>
</evidence>
<reference evidence="4" key="1">
    <citation type="journal article" date="2023" name="Commun. Biol.">
        <title>Genome analysis of Parmales, the sister group of diatoms, reveals the evolutionary specialization of diatoms from phago-mixotrophs to photoautotrophs.</title>
        <authorList>
            <person name="Ban H."/>
            <person name="Sato S."/>
            <person name="Yoshikawa S."/>
            <person name="Yamada K."/>
            <person name="Nakamura Y."/>
            <person name="Ichinomiya M."/>
            <person name="Sato N."/>
            <person name="Blanc-Mathieu R."/>
            <person name="Endo H."/>
            <person name="Kuwata A."/>
            <person name="Ogata H."/>
        </authorList>
    </citation>
    <scope>NUCLEOTIDE SEQUENCE [LARGE SCALE GENOMIC DNA]</scope>
</reference>
<evidence type="ECO:0000256" key="1">
    <source>
        <dbReference type="SAM" id="Coils"/>
    </source>
</evidence>
<feature type="region of interest" description="Disordered" evidence="2">
    <location>
        <begin position="406"/>
        <end position="431"/>
    </location>
</feature>
<keyword evidence="1" id="KW-0175">Coiled coil</keyword>
<evidence type="ECO:0000313" key="4">
    <source>
        <dbReference type="Proteomes" id="UP001162640"/>
    </source>
</evidence>
<protein>
    <submittedName>
        <fullName evidence="3">Uncharacterized protein</fullName>
    </submittedName>
</protein>
<proteinExistence type="predicted"/>
<dbReference type="EMBL" id="BLQM01000111">
    <property type="protein sequence ID" value="GMH64996.1"/>
    <property type="molecule type" value="Genomic_DNA"/>
</dbReference>
<evidence type="ECO:0000313" key="3">
    <source>
        <dbReference type="EMBL" id="GMH64996.1"/>
    </source>
</evidence>
<accession>A0A9W7A6H0</accession>
<feature type="compositionally biased region" description="Basic and acidic residues" evidence="2">
    <location>
        <begin position="406"/>
        <end position="429"/>
    </location>
</feature>
<sequence length="548" mass="62186">MAKIRNMRQDCDAISKKTVDRNVLGQHRFESFVSTISLSADALWKGGANDEEDWSEEEEEGARQQLYPDHTFFHTVEVLLHLIGEEANVEPLDPMEHQPVPVDGKRGPPYMKTMVAQKNRAGEDSCNILLGSCNKIAAFLDLVLDHHHPDIDVKSLDNYYLKQSFTGYRFLRLKVKYREEEEGWEILVHLIPFYRFFADHDYVEDFFGGGERFNNNMEHVLKTIFRRDEDEEVANMILRRDSEEKDPRFTFEEENSVFVELLKGSETVLEALGHLTGKHVLDDTMAYLAVQKQRLELAMEGDDDDMMLELLLDVGVAYQLNSMHTDAVKEIGLALDGLEAVGHERTIEAMVSLSASHLVLEQIDEAVTLLSGALETQKELTGEDSEEFKNIAELLHQAKYLSLTEEEKREYDEEQIREKKAGKGGKEEEPVFIEEEEEELRELSLINGGGEVGFGQVDSPHPSSSHGRLSPGGRLSPSSPPLSSPLSRTARATMRKENTALQEDNDTMKEEIMRLTHEIERTQKTIRGVYLWGASGGDDLTEETKIIS</sequence>
<dbReference type="AlphaFoldDB" id="A0A9W7A6H0"/>
<comment type="caution">
    <text evidence="3">The sequence shown here is derived from an EMBL/GenBank/DDBJ whole genome shotgun (WGS) entry which is preliminary data.</text>
</comment>
<feature type="region of interest" description="Disordered" evidence="2">
    <location>
        <begin position="448"/>
        <end position="490"/>
    </location>
</feature>
<gene>
    <name evidence="3" type="ORF">TL16_g04091</name>
</gene>
<feature type="coiled-coil region" evidence="1">
    <location>
        <begin position="491"/>
        <end position="525"/>
    </location>
</feature>